<evidence type="ECO:0000313" key="3">
    <source>
        <dbReference type="Proteomes" id="UP000078507"/>
    </source>
</evidence>
<dbReference type="OrthoDB" id="7889051at2"/>
<organism evidence="2 3">
    <name type="scientific">Sinorhizobium saheli</name>
    <dbReference type="NCBI Taxonomy" id="36856"/>
    <lineage>
        <taxon>Bacteria</taxon>
        <taxon>Pseudomonadati</taxon>
        <taxon>Pseudomonadota</taxon>
        <taxon>Alphaproteobacteria</taxon>
        <taxon>Hyphomicrobiales</taxon>
        <taxon>Rhizobiaceae</taxon>
        <taxon>Sinorhizobium/Ensifer group</taxon>
        <taxon>Sinorhizobium</taxon>
    </lineage>
</organism>
<feature type="signal peptide" evidence="1">
    <location>
        <begin position="1"/>
        <end position="22"/>
    </location>
</feature>
<dbReference type="RefSeq" id="WP_066868894.1">
    <property type="nucleotide sequence ID" value="NZ_LNQB01000051.1"/>
</dbReference>
<dbReference type="AlphaFoldDB" id="A0A178YQQ2"/>
<comment type="caution">
    <text evidence="2">The sequence shown here is derived from an EMBL/GenBank/DDBJ whole genome shotgun (WGS) entry which is preliminary data.</text>
</comment>
<proteinExistence type="predicted"/>
<name>A0A178YQQ2_SINSA</name>
<protein>
    <submittedName>
        <fullName evidence="2">Uncharacterized protein</fullName>
    </submittedName>
</protein>
<keyword evidence="3" id="KW-1185">Reference proteome</keyword>
<evidence type="ECO:0000256" key="1">
    <source>
        <dbReference type="SAM" id="SignalP"/>
    </source>
</evidence>
<evidence type="ECO:0000313" key="2">
    <source>
        <dbReference type="EMBL" id="OAP49784.1"/>
    </source>
</evidence>
<accession>A0A178YQQ2</accession>
<sequence>MLRRKMLRLLLVAGMLPLETNAAPADETAFLDSLEGRWAGGGTVMIRINRSPINVSCNFSSQANGAALSMRGTCRGMLVVSRAISADLRFDGSNYTGIYVGPKGGRSALSGRRRGDAISLTIRWAREVNGDRVANLIVQRLGPDGMRLSTVDVDPASGKRVVTSEINLRRS</sequence>
<keyword evidence="1" id="KW-0732">Signal</keyword>
<gene>
    <name evidence="2" type="ORF">ATB98_03170</name>
</gene>
<dbReference type="Proteomes" id="UP000078507">
    <property type="component" value="Unassembled WGS sequence"/>
</dbReference>
<feature type="chain" id="PRO_5008098199" evidence="1">
    <location>
        <begin position="23"/>
        <end position="171"/>
    </location>
</feature>
<reference evidence="2 3" key="1">
    <citation type="submission" date="2015-11" db="EMBL/GenBank/DDBJ databases">
        <title>Ensifer anhuiense sp. nov., an effective nitrogen fixation bacterium with Glycine soja.</title>
        <authorList>
            <person name="Yan H."/>
            <person name="Chen W."/>
        </authorList>
    </citation>
    <scope>NUCLEOTIDE SEQUENCE [LARGE SCALE GENOMIC DNA]</scope>
    <source>
        <strain evidence="2 3">LMG 7837</strain>
    </source>
</reference>
<dbReference type="EMBL" id="LNQB01000051">
    <property type="protein sequence ID" value="OAP49784.1"/>
    <property type="molecule type" value="Genomic_DNA"/>
</dbReference>